<dbReference type="SUPFAM" id="SSF49599">
    <property type="entry name" value="TRAF domain-like"/>
    <property type="match status" value="2"/>
</dbReference>
<organism evidence="9 10">
    <name type="scientific">Pichia membranifaciens NRRL Y-2026</name>
    <dbReference type="NCBI Taxonomy" id="763406"/>
    <lineage>
        <taxon>Eukaryota</taxon>
        <taxon>Fungi</taxon>
        <taxon>Dikarya</taxon>
        <taxon>Ascomycota</taxon>
        <taxon>Saccharomycotina</taxon>
        <taxon>Pichiomycetes</taxon>
        <taxon>Pichiales</taxon>
        <taxon>Pichiaceae</taxon>
        <taxon>Pichia</taxon>
    </lineage>
</organism>
<feature type="zinc finger region" description="TRAF-type" evidence="4">
    <location>
        <begin position="279"/>
        <end position="326"/>
    </location>
</feature>
<keyword evidence="3 4" id="KW-0862">Zinc</keyword>
<sequence length="538" mass="60799">MTTHAIAGYDLPLDLWEKKFVAHDNANSNTITNSTPPIDLRSLTYVSPTETLDHVSCPICKLPFIEPWSTICGHTFCKECIFESFKSVLGERCPLDRVHLRVPKSIRRQLRLRKNSHNRTSSDSIVNLGEGGEDNGEDNDEERDSIDAFGDEENDIDIYPAPIIVSNMTDDLEVFCLNKSRGCTWTGERWSIKKHLDDTCEFTRILCICGEFCERKTLVENRLLTQSPSGLFILSLKDVPVDRKNNIATIEESDAYGGTFSEDDAESNPDIDADGIPICPHTCIPCADCAQKVRLMDITFHLENECLKHITTCTGCHLSFPLMHLKLHQKHCQKIYVDCPGLQYGCTWKGQRELLTEIHENDCVFIKMSGYFKKLEGNMQELNKENDSLRLQMSSILNSIVNGKVHNLGYPLELEEVGVMHDSGNSNLQHGTNIHGGTLHDMGENIGANFSFPAETQRMSMSKVKTLIRELEINKNVTKALVDENVNLREQMNSQRAMLLSLQQQMQFMMIERRRMFIGKNSSSSTSLGVEAKLTTKL</sequence>
<dbReference type="InterPro" id="IPR027370">
    <property type="entry name" value="Znf-RING_euk"/>
</dbReference>
<dbReference type="PANTHER" id="PTHR10131">
    <property type="entry name" value="TNF RECEPTOR ASSOCIATED FACTOR"/>
    <property type="match status" value="1"/>
</dbReference>
<dbReference type="PROSITE" id="PS50089">
    <property type="entry name" value="ZF_RING_2"/>
    <property type="match status" value="1"/>
</dbReference>
<evidence type="ECO:0000256" key="5">
    <source>
        <dbReference type="SAM" id="Coils"/>
    </source>
</evidence>
<evidence type="ECO:0000256" key="4">
    <source>
        <dbReference type="PROSITE-ProRule" id="PRU00207"/>
    </source>
</evidence>
<dbReference type="SUPFAM" id="SSF57850">
    <property type="entry name" value="RING/U-box"/>
    <property type="match status" value="1"/>
</dbReference>
<evidence type="ECO:0000313" key="10">
    <source>
        <dbReference type="Proteomes" id="UP000094455"/>
    </source>
</evidence>
<feature type="coiled-coil region" evidence="5">
    <location>
        <begin position="372"/>
        <end position="399"/>
    </location>
</feature>
<dbReference type="PANTHER" id="PTHR10131:SF94">
    <property type="entry name" value="TNF RECEPTOR-ASSOCIATED FACTOR 4"/>
    <property type="match status" value="1"/>
</dbReference>
<evidence type="ECO:0000256" key="1">
    <source>
        <dbReference type="ARBA" id="ARBA00022723"/>
    </source>
</evidence>
<name>A0A1E3NJ12_9ASCO</name>
<dbReference type="InterPro" id="IPR017907">
    <property type="entry name" value="Znf_RING_CS"/>
</dbReference>
<feature type="compositionally biased region" description="Acidic residues" evidence="6">
    <location>
        <begin position="131"/>
        <end position="145"/>
    </location>
</feature>
<dbReference type="PROSITE" id="PS00518">
    <property type="entry name" value="ZF_RING_1"/>
    <property type="match status" value="1"/>
</dbReference>
<keyword evidence="2 4" id="KW-0863">Zinc-finger</keyword>
<dbReference type="Proteomes" id="UP000094455">
    <property type="component" value="Unassembled WGS sequence"/>
</dbReference>
<dbReference type="InterPro" id="IPR001841">
    <property type="entry name" value="Znf_RING"/>
</dbReference>
<evidence type="ECO:0000256" key="2">
    <source>
        <dbReference type="ARBA" id="ARBA00022771"/>
    </source>
</evidence>
<dbReference type="Gene3D" id="3.30.40.10">
    <property type="entry name" value="Zinc/RING finger domain, C3HC4 (zinc finger)"/>
    <property type="match status" value="2"/>
</dbReference>
<reference evidence="9 10" key="1">
    <citation type="journal article" date="2016" name="Proc. Natl. Acad. Sci. U.S.A.">
        <title>Comparative genomics of biotechnologically important yeasts.</title>
        <authorList>
            <person name="Riley R."/>
            <person name="Haridas S."/>
            <person name="Wolfe K.H."/>
            <person name="Lopes M.R."/>
            <person name="Hittinger C.T."/>
            <person name="Goeker M."/>
            <person name="Salamov A.A."/>
            <person name="Wisecaver J.H."/>
            <person name="Long T.M."/>
            <person name="Calvey C.H."/>
            <person name="Aerts A.L."/>
            <person name="Barry K.W."/>
            <person name="Choi C."/>
            <person name="Clum A."/>
            <person name="Coughlan A.Y."/>
            <person name="Deshpande S."/>
            <person name="Douglass A.P."/>
            <person name="Hanson S.J."/>
            <person name="Klenk H.-P."/>
            <person name="LaButti K.M."/>
            <person name="Lapidus A."/>
            <person name="Lindquist E.A."/>
            <person name="Lipzen A.M."/>
            <person name="Meier-Kolthoff J.P."/>
            <person name="Ohm R.A."/>
            <person name="Otillar R.P."/>
            <person name="Pangilinan J.L."/>
            <person name="Peng Y."/>
            <person name="Rokas A."/>
            <person name="Rosa C.A."/>
            <person name="Scheuner C."/>
            <person name="Sibirny A.A."/>
            <person name="Slot J.C."/>
            <person name="Stielow J.B."/>
            <person name="Sun H."/>
            <person name="Kurtzman C.P."/>
            <person name="Blackwell M."/>
            <person name="Grigoriev I.V."/>
            <person name="Jeffries T.W."/>
        </authorList>
    </citation>
    <scope>NUCLEOTIDE SEQUENCE [LARGE SCALE GENOMIC DNA]</scope>
    <source>
        <strain evidence="9 10">NRRL Y-2026</strain>
    </source>
</reference>
<dbReference type="EMBL" id="KV454004">
    <property type="protein sequence ID" value="ODQ45568.1"/>
    <property type="molecule type" value="Genomic_DNA"/>
</dbReference>
<dbReference type="STRING" id="763406.A0A1E3NJ12"/>
<evidence type="ECO:0000313" key="9">
    <source>
        <dbReference type="EMBL" id="ODQ45568.1"/>
    </source>
</evidence>
<protein>
    <recommendedName>
        <fullName evidence="11">RING-type domain-containing protein</fullName>
    </recommendedName>
</protein>
<dbReference type="GO" id="GO:0008270">
    <property type="term" value="F:zinc ion binding"/>
    <property type="evidence" value="ECO:0007669"/>
    <property type="project" value="UniProtKB-KW"/>
</dbReference>
<evidence type="ECO:0000259" key="8">
    <source>
        <dbReference type="PROSITE" id="PS50145"/>
    </source>
</evidence>
<dbReference type="InterPro" id="IPR013083">
    <property type="entry name" value="Znf_RING/FYVE/PHD"/>
</dbReference>
<dbReference type="RefSeq" id="XP_019016681.1">
    <property type="nucleotide sequence ID" value="XM_019161372.1"/>
</dbReference>
<dbReference type="PROSITE" id="PS50145">
    <property type="entry name" value="ZF_TRAF"/>
    <property type="match status" value="1"/>
</dbReference>
<dbReference type="Pfam" id="PF13445">
    <property type="entry name" value="zf-RING_UBOX"/>
    <property type="match status" value="1"/>
</dbReference>
<evidence type="ECO:0000256" key="3">
    <source>
        <dbReference type="ARBA" id="ARBA00022833"/>
    </source>
</evidence>
<dbReference type="AlphaFoldDB" id="A0A1E3NJ12"/>
<dbReference type="GeneID" id="30178059"/>
<keyword evidence="5" id="KW-0175">Coiled coil</keyword>
<accession>A0A1E3NJ12</accession>
<keyword evidence="10" id="KW-1185">Reference proteome</keyword>
<evidence type="ECO:0008006" key="11">
    <source>
        <dbReference type="Google" id="ProtNLM"/>
    </source>
</evidence>
<gene>
    <name evidence="9" type="ORF">PICMEDRAFT_16868</name>
</gene>
<evidence type="ECO:0000256" key="6">
    <source>
        <dbReference type="SAM" id="MobiDB-lite"/>
    </source>
</evidence>
<dbReference type="OrthoDB" id="1630758at2759"/>
<evidence type="ECO:0000259" key="7">
    <source>
        <dbReference type="PROSITE" id="PS50089"/>
    </source>
</evidence>
<feature type="domain" description="RING-type" evidence="7">
    <location>
        <begin position="57"/>
        <end position="97"/>
    </location>
</feature>
<feature type="region of interest" description="Disordered" evidence="6">
    <location>
        <begin position="113"/>
        <end position="145"/>
    </location>
</feature>
<dbReference type="InterPro" id="IPR001293">
    <property type="entry name" value="Znf_TRAF"/>
</dbReference>
<feature type="domain" description="TRAF-type" evidence="8">
    <location>
        <begin position="279"/>
        <end position="326"/>
    </location>
</feature>
<proteinExistence type="predicted"/>
<keyword evidence="1 4" id="KW-0479">Metal-binding</keyword>